<accession>A0A838BU01</accession>
<reference evidence="1 2" key="1">
    <citation type="submission" date="2020-07" db="EMBL/GenBank/DDBJ databases">
        <title>Draft genome and description of Microvirga mediterraneensis Marseille-Q2068 sp. nov.</title>
        <authorList>
            <person name="Boxberger M."/>
        </authorList>
    </citation>
    <scope>NUCLEOTIDE SEQUENCE [LARGE SCALE GENOMIC DNA]</scope>
    <source>
        <strain evidence="1 2">Marseille-Q2068</strain>
    </source>
</reference>
<gene>
    <name evidence="1" type="ORF">H0S73_20750</name>
</gene>
<keyword evidence="2" id="KW-1185">Reference proteome</keyword>
<evidence type="ECO:0000313" key="2">
    <source>
        <dbReference type="Proteomes" id="UP000572984"/>
    </source>
</evidence>
<comment type="caution">
    <text evidence="1">The sequence shown here is derived from an EMBL/GenBank/DDBJ whole genome shotgun (WGS) entry which is preliminary data.</text>
</comment>
<name>A0A838BU01_9HYPH</name>
<protein>
    <submittedName>
        <fullName evidence="1">Uncharacterized protein</fullName>
    </submittedName>
</protein>
<sequence>MPEPRHETEAEKILATLSAAMPDENALRQSRRLLAEALEQAEQRGRRISGRQKESSG</sequence>
<dbReference type="EMBL" id="JACDXJ010000001">
    <property type="protein sequence ID" value="MBA1158539.1"/>
    <property type="molecule type" value="Genomic_DNA"/>
</dbReference>
<evidence type="ECO:0000313" key="1">
    <source>
        <dbReference type="EMBL" id="MBA1158539.1"/>
    </source>
</evidence>
<dbReference type="RefSeq" id="WP_181053920.1">
    <property type="nucleotide sequence ID" value="NZ_JACDXJ010000001.1"/>
</dbReference>
<dbReference type="Proteomes" id="UP000572984">
    <property type="component" value="Unassembled WGS sequence"/>
</dbReference>
<proteinExistence type="predicted"/>
<organism evidence="1 2">
    <name type="scientific">Microvirga mediterraneensis</name>
    <dbReference type="NCBI Taxonomy" id="2754695"/>
    <lineage>
        <taxon>Bacteria</taxon>
        <taxon>Pseudomonadati</taxon>
        <taxon>Pseudomonadota</taxon>
        <taxon>Alphaproteobacteria</taxon>
        <taxon>Hyphomicrobiales</taxon>
        <taxon>Methylobacteriaceae</taxon>
        <taxon>Microvirga</taxon>
    </lineage>
</organism>
<dbReference type="AlphaFoldDB" id="A0A838BU01"/>